<accession>A0A1M7YI53</accession>
<feature type="domain" description="ABC transmembrane type-2" evidence="10">
    <location>
        <begin position="39"/>
        <end position="262"/>
    </location>
</feature>
<dbReference type="OrthoDB" id="9786910at2"/>
<evidence type="ECO:0000256" key="9">
    <source>
        <dbReference type="RuleBase" id="RU361157"/>
    </source>
</evidence>
<keyword evidence="7" id="KW-0762">Sugar transport</keyword>
<keyword evidence="7" id="KW-0625">Polysaccharide transport</keyword>
<comment type="similarity">
    <text evidence="2 9">Belongs to the ABC-2 integral membrane protein family.</text>
</comment>
<evidence type="ECO:0000256" key="5">
    <source>
        <dbReference type="ARBA" id="ARBA00022692"/>
    </source>
</evidence>
<feature type="transmembrane region" description="Helical" evidence="9">
    <location>
        <begin position="38"/>
        <end position="59"/>
    </location>
</feature>
<dbReference type="GO" id="GO:0015920">
    <property type="term" value="P:lipopolysaccharide transport"/>
    <property type="evidence" value="ECO:0007669"/>
    <property type="project" value="TreeGrafter"/>
</dbReference>
<dbReference type="GO" id="GO:0005886">
    <property type="term" value="C:plasma membrane"/>
    <property type="evidence" value="ECO:0007669"/>
    <property type="project" value="UniProtKB-SubCell"/>
</dbReference>
<keyword evidence="6 9" id="KW-1133">Transmembrane helix</keyword>
<evidence type="ECO:0000259" key="10">
    <source>
        <dbReference type="PROSITE" id="PS51012"/>
    </source>
</evidence>
<evidence type="ECO:0000313" key="12">
    <source>
        <dbReference type="Proteomes" id="UP000184603"/>
    </source>
</evidence>
<dbReference type="Proteomes" id="UP000184603">
    <property type="component" value="Unassembled WGS sequence"/>
</dbReference>
<protein>
    <recommendedName>
        <fullName evidence="9">Transport permease protein</fullName>
    </recommendedName>
</protein>
<dbReference type="PANTHER" id="PTHR30413:SF10">
    <property type="entry name" value="CAPSULE POLYSACCHARIDE EXPORT INNER-MEMBRANE PROTEIN CTRC"/>
    <property type="match status" value="1"/>
</dbReference>
<feature type="transmembrane region" description="Helical" evidence="9">
    <location>
        <begin position="71"/>
        <end position="99"/>
    </location>
</feature>
<dbReference type="EMBL" id="FRFE01000033">
    <property type="protein sequence ID" value="SHO52249.1"/>
    <property type="molecule type" value="Genomic_DNA"/>
</dbReference>
<evidence type="ECO:0000256" key="7">
    <source>
        <dbReference type="ARBA" id="ARBA00023047"/>
    </source>
</evidence>
<evidence type="ECO:0000256" key="1">
    <source>
        <dbReference type="ARBA" id="ARBA00004651"/>
    </source>
</evidence>
<gene>
    <name evidence="11" type="ORF">SAMN02745220_04459</name>
</gene>
<evidence type="ECO:0000256" key="3">
    <source>
        <dbReference type="ARBA" id="ARBA00022448"/>
    </source>
</evidence>
<dbReference type="InterPro" id="IPR013525">
    <property type="entry name" value="ABC2_TM"/>
</dbReference>
<proteinExistence type="inferred from homology"/>
<evidence type="ECO:0000313" key="11">
    <source>
        <dbReference type="EMBL" id="SHO52249.1"/>
    </source>
</evidence>
<evidence type="ECO:0000256" key="4">
    <source>
        <dbReference type="ARBA" id="ARBA00022475"/>
    </source>
</evidence>
<evidence type="ECO:0000256" key="8">
    <source>
        <dbReference type="ARBA" id="ARBA00023136"/>
    </source>
</evidence>
<dbReference type="InterPro" id="IPR047817">
    <property type="entry name" value="ABC2_TM_bact-type"/>
</dbReference>
<organism evidence="11 12">
    <name type="scientific">Desulfopila aestuarii DSM 18488</name>
    <dbReference type="NCBI Taxonomy" id="1121416"/>
    <lineage>
        <taxon>Bacteria</taxon>
        <taxon>Pseudomonadati</taxon>
        <taxon>Thermodesulfobacteriota</taxon>
        <taxon>Desulfobulbia</taxon>
        <taxon>Desulfobulbales</taxon>
        <taxon>Desulfocapsaceae</taxon>
        <taxon>Desulfopila</taxon>
    </lineage>
</organism>
<keyword evidence="5 9" id="KW-0812">Transmembrane</keyword>
<keyword evidence="3 9" id="KW-0813">Transport</keyword>
<keyword evidence="8 9" id="KW-0472">Membrane</keyword>
<dbReference type="PANTHER" id="PTHR30413">
    <property type="entry name" value="INNER MEMBRANE TRANSPORT PERMEASE"/>
    <property type="match status" value="1"/>
</dbReference>
<dbReference type="AlphaFoldDB" id="A0A1M7YI53"/>
<keyword evidence="4 9" id="KW-1003">Cell membrane</keyword>
<dbReference type="STRING" id="1121416.SAMN02745220_04459"/>
<name>A0A1M7YI53_9BACT</name>
<reference evidence="11 12" key="1">
    <citation type="submission" date="2016-12" db="EMBL/GenBank/DDBJ databases">
        <authorList>
            <person name="Song W.-J."/>
            <person name="Kurnit D.M."/>
        </authorList>
    </citation>
    <scope>NUCLEOTIDE SEQUENCE [LARGE SCALE GENOMIC DNA]</scope>
    <source>
        <strain evidence="11 12">DSM 18488</strain>
    </source>
</reference>
<evidence type="ECO:0000256" key="6">
    <source>
        <dbReference type="ARBA" id="ARBA00022989"/>
    </source>
</evidence>
<feature type="transmembrane region" description="Helical" evidence="9">
    <location>
        <begin position="242"/>
        <end position="260"/>
    </location>
</feature>
<dbReference type="PROSITE" id="PS51012">
    <property type="entry name" value="ABC_TM2"/>
    <property type="match status" value="1"/>
</dbReference>
<feature type="transmembrane region" description="Helical" evidence="9">
    <location>
        <begin position="153"/>
        <end position="176"/>
    </location>
</feature>
<comment type="subcellular location">
    <subcellularLocation>
        <location evidence="1 9">Cell membrane</location>
        <topology evidence="1 9">Multi-pass membrane protein</topology>
    </subcellularLocation>
</comment>
<keyword evidence="12" id="KW-1185">Reference proteome</keyword>
<feature type="transmembrane region" description="Helical" evidence="9">
    <location>
        <begin position="120"/>
        <end position="141"/>
    </location>
</feature>
<sequence length="270" mass="31895">MRYIIRNFRNFITAFYTDRALLLQLIGRDFKEKYLGSYMGLLWAFIQPMVTIAIFWFVFDVGFKVAPVQDFPFVLWLITGMIPWFFIAEALGSGTNAIVEHSYLVNKIVFRVSMLPLIKVVTATIVHLFFILVIFLFFFLYHIEVTVFALQVIYYLFATIIIMTGLCWITSALVVFLKDVGQLVAMFIQIGFWFTPIFWSVTILPEKYQKWVKLNPIFYITEGYRDAFIHKVWFWEHVSQSLYFWFFAVVVFMGGALIFTRLRPHFSDVL</sequence>
<evidence type="ECO:0000256" key="2">
    <source>
        <dbReference type="ARBA" id="ARBA00007783"/>
    </source>
</evidence>
<dbReference type="Pfam" id="PF01061">
    <property type="entry name" value="ABC2_membrane"/>
    <property type="match status" value="1"/>
</dbReference>
<feature type="transmembrane region" description="Helical" evidence="9">
    <location>
        <begin position="183"/>
        <end position="204"/>
    </location>
</feature>
<dbReference type="RefSeq" id="WP_073615866.1">
    <property type="nucleotide sequence ID" value="NZ_FRFE01000033.1"/>
</dbReference>
<dbReference type="GO" id="GO:0140359">
    <property type="term" value="F:ABC-type transporter activity"/>
    <property type="evidence" value="ECO:0007669"/>
    <property type="project" value="InterPro"/>
</dbReference>
<dbReference type="GO" id="GO:0015774">
    <property type="term" value="P:polysaccharide transport"/>
    <property type="evidence" value="ECO:0007669"/>
    <property type="project" value="UniProtKB-KW"/>
</dbReference>